<dbReference type="GO" id="GO:0006002">
    <property type="term" value="P:fructose 6-phosphate metabolic process"/>
    <property type="evidence" value="ECO:0007669"/>
    <property type="project" value="TreeGrafter"/>
</dbReference>
<accession>A0A437UQB0</accession>
<sequence length="333" mass="39058">MYFKSENFVNDYQKVVTQFNDVEKIARNLQQRNITKLYLIGSGGTYTKFVDMRPMLFEKIDIPFLIVSPEELSELYFDQIDENTLLIVGTKTGATEELIDVLKKAKEKIPEVMIYGFIGDDETELDKLNILSYRTSSVDTDVHLVLFGWFILCFTENDDIILSEYKKELELVGEKVASEISRNEETAINLVQSSDPSRMQMWVTSGRLWGEACCFCNYILEEIQWIQAQAIHSSEFFHGPFELISDDFQVNVVLNSRETRNQDLRVKQFIDQHSTASNTIDMKNFNIEDFADELIKFIEPWLLNHYYDLLLRIYEQKTGKSAKTRRYYRVMEY</sequence>
<proteinExistence type="predicted"/>
<dbReference type="Proteomes" id="UP000288388">
    <property type="component" value="Unassembled WGS sequence"/>
</dbReference>
<evidence type="ECO:0000313" key="1">
    <source>
        <dbReference type="EMBL" id="RVU95710.1"/>
    </source>
</evidence>
<reference evidence="1 2" key="1">
    <citation type="submission" date="2018-12" db="EMBL/GenBank/DDBJ databases">
        <title>A novel vanA-carrying plasmid in a clinical isolate of Enterococcus avium.</title>
        <authorList>
            <person name="Bernasconi O.J."/>
            <person name="Luzzaro F."/>
            <person name="Endimiani A."/>
        </authorList>
    </citation>
    <scope>NUCLEOTIDE SEQUENCE [LARGE SCALE GENOMIC DNA]</scope>
    <source>
        <strain evidence="1 2">LC0559/18</strain>
    </source>
</reference>
<dbReference type="SUPFAM" id="SSF53697">
    <property type="entry name" value="SIS domain"/>
    <property type="match status" value="1"/>
</dbReference>
<dbReference type="PANTHER" id="PTHR10937:SF14">
    <property type="entry name" value="FRUCTOSELYSINE 6-PHOSPHATE DEGLYCASE"/>
    <property type="match status" value="1"/>
</dbReference>
<dbReference type="AlphaFoldDB" id="A0A437UQB0"/>
<dbReference type="Gene3D" id="3.40.50.10490">
    <property type="entry name" value="Glucose-6-phosphate isomerase like protein, domain 1"/>
    <property type="match status" value="2"/>
</dbReference>
<dbReference type="InterPro" id="IPR046348">
    <property type="entry name" value="SIS_dom_sf"/>
</dbReference>
<dbReference type="GeneID" id="86911240"/>
<name>A0A437UQB0_ENTAV</name>
<evidence type="ECO:0000313" key="2">
    <source>
        <dbReference type="Proteomes" id="UP000288388"/>
    </source>
</evidence>
<dbReference type="RefSeq" id="WP_049222273.1">
    <property type="nucleotide sequence ID" value="NZ_CAAKNX010000017.1"/>
</dbReference>
<gene>
    <name evidence="1" type="ORF">EK398_13130</name>
</gene>
<dbReference type="GO" id="GO:0097367">
    <property type="term" value="F:carbohydrate derivative binding"/>
    <property type="evidence" value="ECO:0007669"/>
    <property type="project" value="InterPro"/>
</dbReference>
<protein>
    <submittedName>
        <fullName evidence="1">SIS domain-containing protein</fullName>
    </submittedName>
</protein>
<dbReference type="PANTHER" id="PTHR10937">
    <property type="entry name" value="GLUCOSAMINE--FRUCTOSE-6-PHOSPHATE AMINOTRANSFERASE, ISOMERIZING"/>
    <property type="match status" value="1"/>
</dbReference>
<dbReference type="EMBL" id="RYZS01000001">
    <property type="protein sequence ID" value="RVU95710.1"/>
    <property type="molecule type" value="Genomic_DNA"/>
</dbReference>
<dbReference type="GO" id="GO:0006487">
    <property type="term" value="P:protein N-linked glycosylation"/>
    <property type="evidence" value="ECO:0007669"/>
    <property type="project" value="TreeGrafter"/>
</dbReference>
<dbReference type="GO" id="GO:0006047">
    <property type="term" value="P:UDP-N-acetylglucosamine metabolic process"/>
    <property type="evidence" value="ECO:0007669"/>
    <property type="project" value="TreeGrafter"/>
</dbReference>
<comment type="caution">
    <text evidence="1">The sequence shown here is derived from an EMBL/GenBank/DDBJ whole genome shotgun (WGS) entry which is preliminary data.</text>
</comment>
<dbReference type="GO" id="GO:0004360">
    <property type="term" value="F:glutamine-fructose-6-phosphate transaminase (isomerizing) activity"/>
    <property type="evidence" value="ECO:0007669"/>
    <property type="project" value="TreeGrafter"/>
</dbReference>
<organism evidence="1 2">
    <name type="scientific">Enterococcus avium</name>
    <name type="common">Streptococcus avium</name>
    <dbReference type="NCBI Taxonomy" id="33945"/>
    <lineage>
        <taxon>Bacteria</taxon>
        <taxon>Bacillati</taxon>
        <taxon>Bacillota</taxon>
        <taxon>Bacilli</taxon>
        <taxon>Lactobacillales</taxon>
        <taxon>Enterococcaceae</taxon>
        <taxon>Enterococcus</taxon>
    </lineage>
</organism>